<feature type="non-terminal residue" evidence="1">
    <location>
        <position position="1"/>
    </location>
</feature>
<dbReference type="Proteomes" id="UP001432027">
    <property type="component" value="Unassembled WGS sequence"/>
</dbReference>
<name>A0AAV5T271_9BILA</name>
<dbReference type="EMBL" id="BTSX01000003">
    <property type="protein sequence ID" value="GMS89666.1"/>
    <property type="molecule type" value="Genomic_DNA"/>
</dbReference>
<dbReference type="PANTHER" id="PTHR45581:SF2">
    <property type="entry name" value="METHYLTRANSFERASE DOMAIN-CONTAINING PROTEIN"/>
    <property type="match status" value="1"/>
</dbReference>
<evidence type="ECO:0000313" key="2">
    <source>
        <dbReference type="Proteomes" id="UP001432027"/>
    </source>
</evidence>
<proteinExistence type="predicted"/>
<dbReference type="AlphaFoldDB" id="A0AAV5T271"/>
<evidence type="ECO:0000313" key="1">
    <source>
        <dbReference type="EMBL" id="GMS89666.1"/>
    </source>
</evidence>
<gene>
    <name evidence="1" type="ORF">PENTCL1PPCAC_11841</name>
</gene>
<reference evidence="1" key="1">
    <citation type="submission" date="2023-10" db="EMBL/GenBank/DDBJ databases">
        <title>Genome assembly of Pristionchus species.</title>
        <authorList>
            <person name="Yoshida K."/>
            <person name="Sommer R.J."/>
        </authorList>
    </citation>
    <scope>NUCLEOTIDE SEQUENCE</scope>
    <source>
        <strain evidence="1">RS0144</strain>
    </source>
</reference>
<protein>
    <submittedName>
        <fullName evidence="1">Uncharacterized protein</fullName>
    </submittedName>
</protein>
<comment type="caution">
    <text evidence="1">The sequence shown here is derived from an EMBL/GenBank/DDBJ whole genome shotgun (WGS) entry which is preliminary data.</text>
</comment>
<sequence length="143" mass="15519">VDSTRITTTSTTSLPTTTTTKIVVDRPPTTAQLWNVNYYYNYIVGVHAYCSDNDCINAIQNNGIGYDMNNGKGPVGKAISEASINAVRAACPNGSKQLRNLGFTRYGTKYLHNLNGSGLKQGWVALARGVCGASVNIKRWKSR</sequence>
<keyword evidence="2" id="KW-1185">Reference proteome</keyword>
<organism evidence="1 2">
    <name type="scientific">Pristionchus entomophagus</name>
    <dbReference type="NCBI Taxonomy" id="358040"/>
    <lineage>
        <taxon>Eukaryota</taxon>
        <taxon>Metazoa</taxon>
        <taxon>Ecdysozoa</taxon>
        <taxon>Nematoda</taxon>
        <taxon>Chromadorea</taxon>
        <taxon>Rhabditida</taxon>
        <taxon>Rhabditina</taxon>
        <taxon>Diplogasteromorpha</taxon>
        <taxon>Diplogasteroidea</taxon>
        <taxon>Neodiplogasteridae</taxon>
        <taxon>Pristionchus</taxon>
    </lineage>
</organism>
<dbReference type="PANTHER" id="PTHR45581">
    <property type="entry name" value="PROTEIN CBG10435"/>
    <property type="match status" value="1"/>
</dbReference>
<accession>A0AAV5T271</accession>